<dbReference type="EMBL" id="CR932085">
    <property type="protein sequence ID" value="CAI38925.1"/>
    <property type="molecule type" value="Genomic_DNA"/>
</dbReference>
<keyword evidence="3" id="KW-0963">Cytoplasm</keyword>
<dbReference type="InterPro" id="IPR050230">
    <property type="entry name" value="CALM/Myosin/TropC-like"/>
</dbReference>
<evidence type="ECO:0000259" key="10">
    <source>
        <dbReference type="PROSITE" id="PS50222"/>
    </source>
</evidence>
<dbReference type="InterPro" id="IPR002048">
    <property type="entry name" value="EF_hand_dom"/>
</dbReference>
<proteinExistence type="inferred from homology"/>
<keyword evidence="7" id="KW-0206">Cytoskeleton</keyword>
<comment type="subcellular location">
    <subcellularLocation>
        <location evidence="1">Cytoplasm</location>
        <location evidence="1">Cytoskeleton</location>
    </subcellularLocation>
</comment>
<evidence type="ECO:0000256" key="5">
    <source>
        <dbReference type="ARBA" id="ARBA00022737"/>
    </source>
</evidence>
<dbReference type="SMART" id="SM00054">
    <property type="entry name" value="EFh"/>
    <property type="match status" value="2"/>
</dbReference>
<keyword evidence="6" id="KW-0106">Calcium</keyword>
<organism evidence="11">
    <name type="scientific">Paramecium tetraurelia</name>
    <dbReference type="NCBI Taxonomy" id="5888"/>
    <lineage>
        <taxon>Eukaryota</taxon>
        <taxon>Sar</taxon>
        <taxon>Alveolata</taxon>
        <taxon>Ciliophora</taxon>
        <taxon>Intramacronucleata</taxon>
        <taxon>Oligohymenophorea</taxon>
        <taxon>Peniculida</taxon>
        <taxon>Parameciidae</taxon>
        <taxon>Paramecium</taxon>
    </lineage>
</organism>
<evidence type="ECO:0000256" key="4">
    <source>
        <dbReference type="ARBA" id="ARBA00022723"/>
    </source>
</evidence>
<keyword evidence="5" id="KW-0677">Repeat</keyword>
<dbReference type="CDD" id="cd00051">
    <property type="entry name" value="EFh"/>
    <property type="match status" value="2"/>
</dbReference>
<dbReference type="GO" id="GO:0005856">
    <property type="term" value="C:cytoskeleton"/>
    <property type="evidence" value="ECO:0007669"/>
    <property type="project" value="UniProtKB-SubCell"/>
</dbReference>
<feature type="domain" description="EF-hand" evidence="10">
    <location>
        <begin position="113"/>
        <end position="148"/>
    </location>
</feature>
<name>Q3SEJ9_PARTE</name>
<protein>
    <submittedName>
        <fullName evidence="11">Centrin-related-protein,putative</fullName>
    </submittedName>
</protein>
<feature type="region of interest" description="Disordered" evidence="9">
    <location>
        <begin position="1"/>
        <end position="35"/>
    </location>
</feature>
<dbReference type="Pfam" id="PF13499">
    <property type="entry name" value="EF-hand_7"/>
    <property type="match status" value="1"/>
</dbReference>
<evidence type="ECO:0000313" key="11">
    <source>
        <dbReference type="EMBL" id="CAI38925.1"/>
    </source>
</evidence>
<feature type="domain" description="EF-hand" evidence="10">
    <location>
        <begin position="41"/>
        <end position="76"/>
    </location>
</feature>
<accession>Q3SEJ9</accession>
<dbReference type="FunFam" id="1.10.238.10:FF:000178">
    <property type="entry name" value="Calmodulin-2 A"/>
    <property type="match status" value="1"/>
</dbReference>
<dbReference type="InterPro" id="IPR011992">
    <property type="entry name" value="EF-hand-dom_pair"/>
</dbReference>
<comment type="function">
    <text evidence="8">Plays a fundamental role in microtubule organizing center structure and function. Component of the infraciliary lattice (ICL) and the ciliary basal bodies.</text>
</comment>
<gene>
    <name evidence="11" type="primary">Ptcen_icl1g</name>
</gene>
<dbReference type="AlphaFoldDB" id="Q3SEJ9"/>
<evidence type="ECO:0000256" key="1">
    <source>
        <dbReference type="ARBA" id="ARBA00004245"/>
    </source>
</evidence>
<evidence type="ECO:0000256" key="9">
    <source>
        <dbReference type="SAM" id="MobiDB-lite"/>
    </source>
</evidence>
<reference evidence="11" key="1">
    <citation type="submission" date="2005-01" db="EMBL/GenBank/DDBJ databases">
        <authorList>
            <person name="Genoscope"/>
        </authorList>
    </citation>
    <scope>NUCLEOTIDE SEQUENCE</scope>
    <source>
        <strain evidence="11">Stock d4-2</strain>
    </source>
</reference>
<evidence type="ECO:0000256" key="3">
    <source>
        <dbReference type="ARBA" id="ARBA00022490"/>
    </source>
</evidence>
<sequence>MSKKQQAPVAQKPVGKQQQVNRKPQDRYTSLAIDRPGLTEDEIEEIKEAFNLFDTEGTGRVDPRELKAAMQSLGFDQKNPTIFNMIAELENEGTDIDFDQFLDAITSKLGNRESRDGINKIFDLFDDDGSNSINLNNLKRVAKELGETMTAEELGEMLERAASNGRDISREDFYNIMVKRTF</sequence>
<evidence type="ECO:0000256" key="8">
    <source>
        <dbReference type="ARBA" id="ARBA00025692"/>
    </source>
</evidence>
<dbReference type="PANTHER" id="PTHR23048">
    <property type="entry name" value="MYOSIN LIGHT CHAIN 1, 3"/>
    <property type="match status" value="1"/>
</dbReference>
<dbReference type="PROSITE" id="PS50222">
    <property type="entry name" value="EF_HAND_2"/>
    <property type="match status" value="2"/>
</dbReference>
<dbReference type="GO" id="GO:0005509">
    <property type="term" value="F:calcium ion binding"/>
    <property type="evidence" value="ECO:0007669"/>
    <property type="project" value="InterPro"/>
</dbReference>
<comment type="similarity">
    <text evidence="2">Belongs to the centrin family.</text>
</comment>
<dbReference type="Pfam" id="PF13405">
    <property type="entry name" value="EF-hand_6"/>
    <property type="match status" value="1"/>
</dbReference>
<dbReference type="Gene3D" id="1.10.238.10">
    <property type="entry name" value="EF-hand"/>
    <property type="match status" value="2"/>
</dbReference>
<reference evidence="11" key="2">
    <citation type="submission" date="2005-09" db="EMBL/GenBank/DDBJ databases">
        <title>Paramecium tetraurelia centrin-related protein genes.</title>
        <authorList>
            <person name="Klotz C."/>
        </authorList>
    </citation>
    <scope>NUCLEOTIDE SEQUENCE</scope>
    <source>
        <strain evidence="11">Stock d4-2</strain>
    </source>
</reference>
<dbReference type="PANTHER" id="PTHR23048:SF59">
    <property type="entry name" value="EF-HAND SUPERFAMILY PROTEIN"/>
    <property type="match status" value="1"/>
</dbReference>
<keyword evidence="4" id="KW-0479">Metal-binding</keyword>
<evidence type="ECO:0000256" key="7">
    <source>
        <dbReference type="ARBA" id="ARBA00023212"/>
    </source>
</evidence>
<evidence type="ECO:0000256" key="2">
    <source>
        <dbReference type="ARBA" id="ARBA00005253"/>
    </source>
</evidence>
<evidence type="ECO:0000256" key="6">
    <source>
        <dbReference type="ARBA" id="ARBA00022837"/>
    </source>
</evidence>
<dbReference type="SUPFAM" id="SSF47473">
    <property type="entry name" value="EF-hand"/>
    <property type="match status" value="1"/>
</dbReference>